<evidence type="ECO:0000313" key="2">
    <source>
        <dbReference type="Proteomes" id="UP001060215"/>
    </source>
</evidence>
<protein>
    <submittedName>
        <fullName evidence="1">Citrate-binding protein</fullName>
    </submittedName>
</protein>
<reference evidence="1 2" key="1">
    <citation type="journal article" date="2022" name="Plant J.">
        <title>Chromosome-level genome of Camellia lanceoleosa provides a valuable resource for understanding genome evolution and self-incompatibility.</title>
        <authorList>
            <person name="Gong W."/>
            <person name="Xiao S."/>
            <person name="Wang L."/>
            <person name="Liao Z."/>
            <person name="Chang Y."/>
            <person name="Mo W."/>
            <person name="Hu G."/>
            <person name="Li W."/>
            <person name="Zhao G."/>
            <person name="Zhu H."/>
            <person name="Hu X."/>
            <person name="Ji K."/>
            <person name="Xiang X."/>
            <person name="Song Q."/>
            <person name="Yuan D."/>
            <person name="Jin S."/>
            <person name="Zhang L."/>
        </authorList>
    </citation>
    <scope>NUCLEOTIDE SEQUENCE [LARGE SCALE GENOMIC DNA]</scope>
    <source>
        <strain evidence="1">SQ_2022a</strain>
    </source>
</reference>
<comment type="caution">
    <text evidence="1">The sequence shown here is derived from an EMBL/GenBank/DDBJ whole genome shotgun (WGS) entry which is preliminary data.</text>
</comment>
<proteinExistence type="predicted"/>
<dbReference type="EMBL" id="CM045766">
    <property type="protein sequence ID" value="KAI8005301.1"/>
    <property type="molecule type" value="Genomic_DNA"/>
</dbReference>
<sequence length="500" mass="56273">MCKGHFGSNRQSTCRVHLPPQMWLIDSIFHFNLSLSGHKDERQGHYLKAFYKIEKGYWVSVPDLIWAEMDKLHKGLVVTQTQKSESWALPFPSLITKLLLDQVYASNSDKSTACPSSCAYSSGTAPAPFQMTSEQYEQLCQEVRGLRQDVIAYHTQSQQDFLEFRSQYHTTLNNPTDGFTNIPLTESNFKLQRPYDIPLEQRYGFQNGVHCFFEVLFSAIVAAFKFRIVGRSFEVQNCWMKVSTTFVLQLHVDPTDGFTNVALTEYNFELQKPYDIPLEERYSYDNGVRKLWVYADGKPHDPTSSTQPRTEIRIRNDVNAVNADGQTAMDILTPARSGMNPVCPSDVCVKCLRRAEDLIKFDWLQRRDILMVVASVVAAMTFDAAENPPGGVWQDDKDGHKAGEAVMAYNNPQLYTYFFGFNDVGFVAALCLMLLLTNLVPLGKRSFLFVFVAINSLIIASITTSFAISNIAVTPNGQKGIGTKIEVTAIVCGVAIALYL</sequence>
<dbReference type="Proteomes" id="UP001060215">
    <property type="component" value="Chromosome 9"/>
</dbReference>
<name>A0ACC0GYU2_9ERIC</name>
<accession>A0ACC0GYU2</accession>
<evidence type="ECO:0000313" key="1">
    <source>
        <dbReference type="EMBL" id="KAI8005301.1"/>
    </source>
</evidence>
<keyword evidence="2" id="KW-1185">Reference proteome</keyword>
<organism evidence="1 2">
    <name type="scientific">Camellia lanceoleosa</name>
    <dbReference type="NCBI Taxonomy" id="1840588"/>
    <lineage>
        <taxon>Eukaryota</taxon>
        <taxon>Viridiplantae</taxon>
        <taxon>Streptophyta</taxon>
        <taxon>Embryophyta</taxon>
        <taxon>Tracheophyta</taxon>
        <taxon>Spermatophyta</taxon>
        <taxon>Magnoliopsida</taxon>
        <taxon>eudicotyledons</taxon>
        <taxon>Gunneridae</taxon>
        <taxon>Pentapetalae</taxon>
        <taxon>asterids</taxon>
        <taxon>Ericales</taxon>
        <taxon>Theaceae</taxon>
        <taxon>Camellia</taxon>
    </lineage>
</organism>
<gene>
    <name evidence="1" type="ORF">LOK49_LG08G01331</name>
</gene>